<dbReference type="SUPFAM" id="SSF47699">
    <property type="entry name" value="Bifunctional inhibitor/lipid-transfer protein/seed storage 2S albumin"/>
    <property type="match status" value="1"/>
</dbReference>
<dbReference type="EMBL" id="BSYO01000009">
    <property type="protein sequence ID" value="GMH10187.1"/>
    <property type="molecule type" value="Genomic_DNA"/>
</dbReference>
<keyword evidence="4" id="KW-1185">Reference proteome</keyword>
<dbReference type="SMART" id="SM00499">
    <property type="entry name" value="AAI"/>
    <property type="match status" value="1"/>
</dbReference>
<dbReference type="GO" id="GO:0009627">
    <property type="term" value="P:systemic acquired resistance"/>
    <property type="evidence" value="ECO:0007669"/>
    <property type="project" value="InterPro"/>
</dbReference>
<feature type="domain" description="Bifunctional inhibitor/plant lipid transfer protein/seed storage helical" evidence="2">
    <location>
        <begin position="5"/>
        <end position="105"/>
    </location>
</feature>
<dbReference type="PANTHER" id="PTHR33122:SF4">
    <property type="entry name" value="OS04G0415800 PROTEIN"/>
    <property type="match status" value="1"/>
</dbReference>
<dbReference type="InterPro" id="IPR036312">
    <property type="entry name" value="Bifun_inhib/LTP/seed_sf"/>
</dbReference>
<evidence type="ECO:0000256" key="1">
    <source>
        <dbReference type="SAM" id="SignalP"/>
    </source>
</evidence>
<gene>
    <name evidence="3" type="ORF">Nepgr_012028</name>
</gene>
<evidence type="ECO:0000313" key="4">
    <source>
        <dbReference type="Proteomes" id="UP001279734"/>
    </source>
</evidence>
<dbReference type="PANTHER" id="PTHR33122">
    <property type="entry name" value="LIPID BINDING PROTEIN-RELATED"/>
    <property type="match status" value="1"/>
</dbReference>
<dbReference type="Pfam" id="PF14368">
    <property type="entry name" value="LTP_2"/>
    <property type="match status" value="1"/>
</dbReference>
<dbReference type="InterPro" id="IPR039265">
    <property type="entry name" value="DIR1-like"/>
</dbReference>
<dbReference type="GO" id="GO:0005504">
    <property type="term" value="F:fatty acid binding"/>
    <property type="evidence" value="ECO:0007669"/>
    <property type="project" value="InterPro"/>
</dbReference>
<dbReference type="InterPro" id="IPR016140">
    <property type="entry name" value="Bifunc_inhib/LTP/seed_store"/>
</dbReference>
<dbReference type="AlphaFoldDB" id="A0AAD3SGL1"/>
<feature type="signal peptide" evidence="1">
    <location>
        <begin position="1"/>
        <end position="20"/>
    </location>
</feature>
<comment type="caution">
    <text evidence="3">The sequence shown here is derived from an EMBL/GenBank/DDBJ whole genome shotgun (WGS) entry which is preliminary data.</text>
</comment>
<feature type="chain" id="PRO_5042221359" description="Bifunctional inhibitor/plant lipid transfer protein/seed storage helical domain-containing protein" evidence="1">
    <location>
        <begin position="21"/>
        <end position="111"/>
    </location>
</feature>
<dbReference type="Proteomes" id="UP001279734">
    <property type="component" value="Unassembled WGS sequence"/>
</dbReference>
<dbReference type="Gene3D" id="1.10.110.10">
    <property type="entry name" value="Plant lipid-transfer and hydrophobic proteins"/>
    <property type="match status" value="1"/>
</dbReference>
<name>A0AAD3SGL1_NEPGR</name>
<proteinExistence type="predicted"/>
<accession>A0AAD3SGL1</accession>
<protein>
    <recommendedName>
        <fullName evidence="2">Bifunctional inhibitor/plant lipid transfer protein/seed storage helical domain-containing protein</fullName>
    </recommendedName>
</protein>
<evidence type="ECO:0000313" key="3">
    <source>
        <dbReference type="EMBL" id="GMH10187.1"/>
    </source>
</evidence>
<reference evidence="3" key="1">
    <citation type="submission" date="2023-05" db="EMBL/GenBank/DDBJ databases">
        <title>Nepenthes gracilis genome sequencing.</title>
        <authorList>
            <person name="Fukushima K."/>
        </authorList>
    </citation>
    <scope>NUCLEOTIDE SEQUENCE</scope>
    <source>
        <strain evidence="3">SING2019-196</strain>
    </source>
</reference>
<keyword evidence="1" id="KW-0732">Signal</keyword>
<dbReference type="CDD" id="cd00010">
    <property type="entry name" value="AAI_LTSS"/>
    <property type="match status" value="1"/>
</dbReference>
<sequence length="111" mass="11587">MKLLCILGMLALISVAGVNGAGECGKSSPEEEAMNLAPCAIAVEDYKAPVSDSCCAQVKRIDQNPACLCAVMLSNIVRSSGIKPEIAMSIPKRCGLANRPVGYQCGPYTLP</sequence>
<evidence type="ECO:0000259" key="2">
    <source>
        <dbReference type="SMART" id="SM00499"/>
    </source>
</evidence>
<organism evidence="3 4">
    <name type="scientific">Nepenthes gracilis</name>
    <name type="common">Slender pitcher plant</name>
    <dbReference type="NCBI Taxonomy" id="150966"/>
    <lineage>
        <taxon>Eukaryota</taxon>
        <taxon>Viridiplantae</taxon>
        <taxon>Streptophyta</taxon>
        <taxon>Embryophyta</taxon>
        <taxon>Tracheophyta</taxon>
        <taxon>Spermatophyta</taxon>
        <taxon>Magnoliopsida</taxon>
        <taxon>eudicotyledons</taxon>
        <taxon>Gunneridae</taxon>
        <taxon>Pentapetalae</taxon>
        <taxon>Caryophyllales</taxon>
        <taxon>Nepenthaceae</taxon>
        <taxon>Nepenthes</taxon>
    </lineage>
</organism>